<evidence type="ECO:0000256" key="1">
    <source>
        <dbReference type="SAM" id="SignalP"/>
    </source>
</evidence>
<dbReference type="OrthoDB" id="1113844at2"/>
<dbReference type="Proteomes" id="UP000037600">
    <property type="component" value="Unassembled WGS sequence"/>
</dbReference>
<dbReference type="RefSeq" id="WP_077066424.1">
    <property type="nucleotide sequence ID" value="NZ_KQ130482.1"/>
</dbReference>
<reference evidence="3 4" key="1">
    <citation type="submission" date="2015-04" db="EMBL/GenBank/DDBJ databases">
        <title>Draft Genome Sequence of the Novel Agar-Digesting Marine Bacterium Q1.</title>
        <authorList>
            <person name="Li Y."/>
            <person name="Li D."/>
            <person name="Chen G."/>
            <person name="Du Z."/>
        </authorList>
    </citation>
    <scope>NUCLEOTIDE SEQUENCE [LARGE SCALE GENOMIC DNA]</scope>
    <source>
        <strain evidence="3 4">Q1</strain>
    </source>
</reference>
<protein>
    <submittedName>
        <fullName evidence="3">Cyclic nucleotide-binding protein</fullName>
    </submittedName>
</protein>
<dbReference type="SUPFAM" id="SSF49899">
    <property type="entry name" value="Concanavalin A-like lectins/glucanases"/>
    <property type="match status" value="1"/>
</dbReference>
<dbReference type="EMBL" id="LAZL01000002">
    <property type="protein sequence ID" value="KMT66701.1"/>
    <property type="molecule type" value="Genomic_DNA"/>
</dbReference>
<feature type="chain" id="PRO_5005301563" evidence="1">
    <location>
        <begin position="29"/>
        <end position="481"/>
    </location>
</feature>
<proteinExistence type="predicted"/>
<dbReference type="InterPro" id="IPR000421">
    <property type="entry name" value="FA58C"/>
</dbReference>
<comment type="caution">
    <text evidence="3">The sequence shown here is derived from an EMBL/GenBank/DDBJ whole genome shotgun (WGS) entry which is preliminary data.</text>
</comment>
<organism evidence="3 4">
    <name type="scientific">Catenovulum maritimum</name>
    <dbReference type="NCBI Taxonomy" id="1513271"/>
    <lineage>
        <taxon>Bacteria</taxon>
        <taxon>Pseudomonadati</taxon>
        <taxon>Pseudomonadota</taxon>
        <taxon>Gammaproteobacteria</taxon>
        <taxon>Alteromonadales</taxon>
        <taxon>Alteromonadaceae</taxon>
        <taxon>Catenovulum</taxon>
    </lineage>
</organism>
<evidence type="ECO:0000313" key="4">
    <source>
        <dbReference type="Proteomes" id="UP000037600"/>
    </source>
</evidence>
<keyword evidence="1" id="KW-0732">Signal</keyword>
<accession>A0A0J8JPU4</accession>
<dbReference type="Gene3D" id="2.60.120.200">
    <property type="match status" value="1"/>
</dbReference>
<feature type="domain" description="F5/8 type C" evidence="2">
    <location>
        <begin position="41"/>
        <end position="185"/>
    </location>
</feature>
<dbReference type="InterPro" id="IPR014895">
    <property type="entry name" value="Alginate_lyase_2"/>
</dbReference>
<name>A0A0J8JPU4_9ALTE</name>
<sequence>MNLKIKMVKNTYLVGLIASLLISCNSVEMNNEPDISNNTPTPSLPDNLDCDELINLSISTANDDGTNDGHTPDLAIDNNLGEASRWSSDGVGKTITFDLNEIVTIKDIQLVWHMGNSRASYFDVDTSKDSSDWKSVLVGGQSSGSNSGYETQDLIKSDARYLRLTGLGNSTNTWNSLIEIKIRGCGQTITNLPPVPQDLDPSLAPSGNFDLLDWTLGVPVDNNNDGKSDTISEKNLSDSYIHNDWFYTASDGGMVFKAPIDAPKTSTNTSYTRSELREMLRRGNTNISTQGVNKNNWVFSSYSASDQAAAGGVDGELTATLKVDKVTTTGSASQVGRVIVGQIHATDDEPARLYYRLLPGHNKGSIYLAHEPGNGNSEQWYNLIGDRSSSASEPSDGIALGEVFSYSIKVTANILTVSIFRDGKSDVVQTVDMSNSGYHTLANQYMYFKAGVYNQNNTGDGNDYVQATFYRLNNSHQGYSQ</sequence>
<dbReference type="Pfam" id="PF08787">
    <property type="entry name" value="Alginate_lyase2"/>
    <property type="match status" value="1"/>
</dbReference>
<dbReference type="Pfam" id="PF00754">
    <property type="entry name" value="F5_F8_type_C"/>
    <property type="match status" value="1"/>
</dbReference>
<feature type="signal peptide" evidence="1">
    <location>
        <begin position="1"/>
        <end position="28"/>
    </location>
</feature>
<evidence type="ECO:0000313" key="3">
    <source>
        <dbReference type="EMBL" id="KMT66701.1"/>
    </source>
</evidence>
<dbReference type="Gene3D" id="2.60.120.260">
    <property type="entry name" value="Galactose-binding domain-like"/>
    <property type="match status" value="1"/>
</dbReference>
<dbReference type="PROSITE" id="PS50022">
    <property type="entry name" value="FA58C_3"/>
    <property type="match status" value="1"/>
</dbReference>
<dbReference type="SUPFAM" id="SSF49785">
    <property type="entry name" value="Galactose-binding domain-like"/>
    <property type="match status" value="1"/>
</dbReference>
<dbReference type="AlphaFoldDB" id="A0A0J8JPU4"/>
<dbReference type="InterPro" id="IPR008979">
    <property type="entry name" value="Galactose-bd-like_sf"/>
</dbReference>
<dbReference type="STRING" id="1513271.XM47_00790"/>
<dbReference type="PATRIC" id="fig|1513271.3.peg.165"/>
<evidence type="ECO:0000259" key="2">
    <source>
        <dbReference type="PROSITE" id="PS50022"/>
    </source>
</evidence>
<gene>
    <name evidence="3" type="ORF">XM47_00790</name>
</gene>
<dbReference type="InterPro" id="IPR013320">
    <property type="entry name" value="ConA-like_dom_sf"/>
</dbReference>
<dbReference type="PROSITE" id="PS51257">
    <property type="entry name" value="PROKAR_LIPOPROTEIN"/>
    <property type="match status" value="1"/>
</dbReference>
<keyword evidence="4" id="KW-1185">Reference proteome</keyword>